<evidence type="ECO:0000313" key="4">
    <source>
        <dbReference type="Proteomes" id="UP000509460"/>
    </source>
</evidence>
<evidence type="ECO:0000313" key="3">
    <source>
        <dbReference type="EMBL" id="BBM15172.1"/>
    </source>
</evidence>
<feature type="region of interest" description="Disordered" evidence="1">
    <location>
        <begin position="159"/>
        <end position="224"/>
    </location>
</feature>
<organism evidence="3 4">
    <name type="scientific">Enterococcus mundtii</name>
    <dbReference type="NCBI Taxonomy" id="53346"/>
    <lineage>
        <taxon>Bacteria</taxon>
        <taxon>Bacillati</taxon>
        <taxon>Bacillota</taxon>
        <taxon>Bacilli</taxon>
        <taxon>Lactobacillales</taxon>
        <taxon>Enterococcaceae</taxon>
        <taxon>Enterococcus</taxon>
    </lineage>
</organism>
<dbReference type="Pfam" id="PF13731">
    <property type="entry name" value="WxL"/>
    <property type="match status" value="1"/>
</dbReference>
<reference evidence="3 4" key="1">
    <citation type="submission" date="2019-07" db="EMBL/GenBank/DDBJ databases">
        <title>antibiotic susceptibility of plant-derived lactic acid bacteria.</title>
        <authorList>
            <person name="Sugiyama M."/>
            <person name="Noda M."/>
        </authorList>
    </citation>
    <scope>NUCLEOTIDE SEQUENCE [LARGE SCALE GENOMIC DNA]</scope>
    <source>
        <strain evidence="3 4">15-1A</strain>
    </source>
</reference>
<evidence type="ECO:0000256" key="1">
    <source>
        <dbReference type="SAM" id="MobiDB-lite"/>
    </source>
</evidence>
<feature type="compositionally biased region" description="Basic and acidic residues" evidence="1">
    <location>
        <begin position="196"/>
        <end position="212"/>
    </location>
</feature>
<accession>A0AAI8WE46</accession>
<protein>
    <submittedName>
        <fullName evidence="3">WxL domain surface protein</fullName>
    </submittedName>
</protein>
<dbReference type="Proteomes" id="UP000509460">
    <property type="component" value="Chromosome"/>
</dbReference>
<dbReference type="InterPro" id="IPR027994">
    <property type="entry name" value="WxL_dom"/>
</dbReference>
<dbReference type="RefSeq" id="WP_232092476.1">
    <property type="nucleotide sequence ID" value="NZ_AP019810.1"/>
</dbReference>
<sequence length="1611" mass="172203">MRKLMKKGMLILGTMILVLHAFLLPVGIVYAETTDRKVGGQVQEEEQLELPSIKNYLEVEEEGNPRFSFPRSHLQGTVEEPLKVTFVSDQEVSEARITLPKEAQLVKDQLQAGVTVNQEESDEWVIQAERVQQTFVLPVVFKSEGNYDVSVEDVTATLEISEKEETETEDQPEMNQDSSNESNEEHEQYPNTTEQSEEKEAPVATEESKEEATPSENETFKQAVFDGNTEEVSTMAAFREAIANPEVSIISAQANLTENTANIMTIDRPIKIQGNGHTLTFGNNSFYFQLAEVSEPMTFRIEDATVTKTGDTPLVNATTEVSHNWTLEIEDVAEVNANTMRLASIPKGTVQFTGGTNNFTRTSSTQTFIEAKEVKAINQAKVTISRGNATIFLAAATISEPKLTIENGANLAITTTSGVANTIDFRGENAEIALQSGGDLTINTVGTTATPTNIRNNTIAMTGTGPKITVLDKSNLTTTSTAAKRGLHLSGNNPQVIVNDSKLSVTSATQSAINLSGDEPIFSVMNSHTDIRSETGTTLALTGVSPKVNYVGSIGSLISTTGQRLHLNGGNPQLSLEQTQLSMSATTGRGVYLEGTTPQVLLNDSSIEMTDTGASQGMILEGTDALLSLKKNSIFNISGGGTGTLENIQVGNNNARPKIDLEDGSKLAITATSGPGAGSATANNAVHLRGNEPELNITDGASIAIDITSGNRRGIALTGNNSTTLVDSSDISLKLGGSGVGYAATGTTNKLAISKSQWEANGSSGHNIHMVGANSTVLLDRSDAVFEAASSGRNIWLAGADSVLAIENGAQVNATSDNANSITIHGARALLQMSGSESKMEVISNVSAGETNAAVYLGAASASTTSGAANPNAEVRLTEGAKMNVHANRASALGLLSSNGQFNLLKQSELNLTAGSTNESQNGAVAVLRFIRAGGYQFTIDNAKMNISKSGGRTPGIRMYGGNNHILVRNGGQFFIYNPGNGTPIDQDTSSGLANQGVHYPRTGGNSFVVDGVGSKVQIIADNGAAIDMESQAGQIEARDGATFIAQGRTATDAAGIFNAGNLTVDFDNPLFMDFRNTRVGGGNIFNASSGSTLNAINSDLSVWRKGADLNGDPNLDFRSIDYSFTGTNFNTLRETSDPTQLNTDVFGNTGLTAYSRLSSNNGRWAIADELRVPTNADKKIYGRVSLPVGLDDSRPAWDDEAIVTVEVESPSGRTQEYTAKTVGHSDESPGISIYGEDPRGGLFEITLPEPLEAGSKVRISHVELTSGELTEDFDHQILTDTVEVFPIVPPAPAKFSSSIIGENSKTIQGISENKEAEVTATHNGQPFDTSDATINDEGRFTLDISELVLQEDDEIQIFLRDNAGSAKAAEVVSPPETNNDRGNINPATELLFHDVTFEPATILTVGNLGPVSPVDPMNPEIEVDPENKPELEEDQGLLSIDFASRFTFGQQAISTRTKRYYAQPQRLLNPDGTVNEAEERPNYIQISDRRPEEERHGWQLAVTQNSQFTDLQENELRGARLSFTNQQLESIHGSDEPMLYNQDGVTLIPGEKTKLLTALDGQGAGTWIYRFGDGESASESVALEVPPTANPRASTYETTLTWELSVVPDN</sequence>
<feature type="compositionally biased region" description="Acidic residues" evidence="1">
    <location>
        <begin position="162"/>
        <end position="172"/>
    </location>
</feature>
<name>A0AAI8WE46_ENTMU</name>
<dbReference type="InterPro" id="IPR046776">
    <property type="entry name" value="Pectate_lyase_5"/>
</dbReference>
<feature type="region of interest" description="Disordered" evidence="1">
    <location>
        <begin position="1211"/>
        <end position="1236"/>
    </location>
</feature>
<dbReference type="EMBL" id="AP019810">
    <property type="protein sequence ID" value="BBM15172.1"/>
    <property type="molecule type" value="Genomic_DNA"/>
</dbReference>
<feature type="domain" description="WxL" evidence="2">
    <location>
        <begin position="1395"/>
        <end position="1609"/>
    </location>
</feature>
<evidence type="ECO:0000259" key="2">
    <source>
        <dbReference type="Pfam" id="PF13731"/>
    </source>
</evidence>
<gene>
    <name evidence="3" type="ORF">EM151A_1981</name>
</gene>
<proteinExistence type="predicted"/>
<dbReference type="Pfam" id="PF20585">
    <property type="entry name" value="Pectate_lyase_5"/>
    <property type="match status" value="1"/>
</dbReference>